<comment type="function">
    <text evidence="6">Transcriptional repressor that regulates multiple aspects of plant growth and development.</text>
</comment>
<dbReference type="Proteomes" id="UP001327560">
    <property type="component" value="Chromosome 3"/>
</dbReference>
<keyword evidence="10" id="KW-1185">Reference proteome</keyword>
<dbReference type="PANTHER" id="PTHR33057:SF3">
    <property type="entry name" value="TRANSCRIPTION REPRESSOR"/>
    <property type="match status" value="1"/>
</dbReference>
<accession>A0AAQ3Q8E0</accession>
<sequence>MDNKKNTAGKGGGGGGGGLSRSGLKHLFAQMLLRSSCTNTAVAATVLIRHSSADLPRQDLEYHCKGKYRDAPMVQVSVHCGARNSIRPVEPPPERKKKAQNKIGEVYETGEREGRKCPPASNPKKDYERKSKLISSSSSVDCNKELGLSSSGEEEEECSGTTLFSSKSFSSDSSDFYFKRRTKTRKSRRSRQTTSSGVWSFERMDSTEKRVQHEAETEVGVAIVKNSSNPYMDFRSSMAEMIAERQMSSAREMESLLNSYLSLNSPLHHSVIMEAFVDIWEAILALSPVVGAARCCLPEWRGCSQAVPSLELYRLLTHALAAFTTLSPAALVARCRLPECQGCS</sequence>
<dbReference type="InterPro" id="IPR006458">
    <property type="entry name" value="Ovate_C"/>
</dbReference>
<dbReference type="GO" id="GO:0005634">
    <property type="term" value="C:nucleus"/>
    <property type="evidence" value="ECO:0007669"/>
    <property type="project" value="UniProtKB-SubCell"/>
</dbReference>
<keyword evidence="2 6" id="KW-0678">Repressor</keyword>
<dbReference type="Pfam" id="PF04844">
    <property type="entry name" value="Ovate"/>
    <property type="match status" value="1"/>
</dbReference>
<dbReference type="PROSITE" id="PS51754">
    <property type="entry name" value="OVATE"/>
    <property type="match status" value="1"/>
</dbReference>
<dbReference type="InterPro" id="IPR038933">
    <property type="entry name" value="Ovate"/>
</dbReference>
<evidence type="ECO:0000256" key="1">
    <source>
        <dbReference type="ARBA" id="ARBA00004123"/>
    </source>
</evidence>
<feature type="domain" description="OVATE" evidence="8">
    <location>
        <begin position="223"/>
        <end position="282"/>
    </location>
</feature>
<feature type="compositionally biased region" description="Low complexity" evidence="7">
    <location>
        <begin position="135"/>
        <end position="151"/>
    </location>
</feature>
<dbReference type="GO" id="GO:0045892">
    <property type="term" value="P:negative regulation of DNA-templated transcription"/>
    <property type="evidence" value="ECO:0007669"/>
    <property type="project" value="UniProtKB-UniRule"/>
</dbReference>
<evidence type="ECO:0000256" key="7">
    <source>
        <dbReference type="SAM" id="MobiDB-lite"/>
    </source>
</evidence>
<keyword evidence="5 6" id="KW-0539">Nucleus</keyword>
<feature type="compositionally biased region" description="Basic and acidic residues" evidence="7">
    <location>
        <begin position="202"/>
        <end position="213"/>
    </location>
</feature>
<dbReference type="AlphaFoldDB" id="A0AAQ3Q8E0"/>
<feature type="region of interest" description="Disordered" evidence="7">
    <location>
        <begin position="84"/>
        <end position="213"/>
    </location>
</feature>
<dbReference type="NCBIfam" id="TIGR01568">
    <property type="entry name" value="A_thal_3678"/>
    <property type="match status" value="1"/>
</dbReference>
<dbReference type="PANTHER" id="PTHR33057">
    <property type="entry name" value="TRANSCRIPTION REPRESSOR OFP7-RELATED"/>
    <property type="match status" value="1"/>
</dbReference>
<evidence type="ECO:0000256" key="4">
    <source>
        <dbReference type="ARBA" id="ARBA00023163"/>
    </source>
</evidence>
<proteinExistence type="predicted"/>
<evidence type="ECO:0000256" key="6">
    <source>
        <dbReference type="RuleBase" id="RU367028"/>
    </source>
</evidence>
<evidence type="ECO:0000313" key="9">
    <source>
        <dbReference type="EMBL" id="WOL01514.1"/>
    </source>
</evidence>
<dbReference type="EMBL" id="CP136892">
    <property type="protein sequence ID" value="WOL01514.1"/>
    <property type="molecule type" value="Genomic_DNA"/>
</dbReference>
<evidence type="ECO:0000313" key="10">
    <source>
        <dbReference type="Proteomes" id="UP001327560"/>
    </source>
</evidence>
<feature type="compositionally biased region" description="Low complexity" evidence="7">
    <location>
        <begin position="164"/>
        <end position="176"/>
    </location>
</feature>
<evidence type="ECO:0000256" key="3">
    <source>
        <dbReference type="ARBA" id="ARBA00023015"/>
    </source>
</evidence>
<keyword evidence="3 6" id="KW-0805">Transcription regulation</keyword>
<evidence type="ECO:0000256" key="5">
    <source>
        <dbReference type="ARBA" id="ARBA00023242"/>
    </source>
</evidence>
<protein>
    <recommendedName>
        <fullName evidence="6">Transcription repressor</fullName>
    </recommendedName>
    <alternativeName>
        <fullName evidence="6">Ovate family protein</fullName>
    </alternativeName>
</protein>
<evidence type="ECO:0000259" key="8">
    <source>
        <dbReference type="PROSITE" id="PS51754"/>
    </source>
</evidence>
<organism evidence="9 10">
    <name type="scientific">Canna indica</name>
    <name type="common">Indian-shot</name>
    <dbReference type="NCBI Taxonomy" id="4628"/>
    <lineage>
        <taxon>Eukaryota</taxon>
        <taxon>Viridiplantae</taxon>
        <taxon>Streptophyta</taxon>
        <taxon>Embryophyta</taxon>
        <taxon>Tracheophyta</taxon>
        <taxon>Spermatophyta</taxon>
        <taxon>Magnoliopsida</taxon>
        <taxon>Liliopsida</taxon>
        <taxon>Zingiberales</taxon>
        <taxon>Cannaceae</taxon>
        <taxon>Canna</taxon>
    </lineage>
</organism>
<comment type="subcellular location">
    <subcellularLocation>
        <location evidence="1 6">Nucleus</location>
    </subcellularLocation>
</comment>
<keyword evidence="4 6" id="KW-0804">Transcription</keyword>
<gene>
    <name evidence="9" type="ORF">Cni_G10231</name>
</gene>
<evidence type="ECO:0000256" key="2">
    <source>
        <dbReference type="ARBA" id="ARBA00022491"/>
    </source>
</evidence>
<feature type="compositionally biased region" description="Basic residues" evidence="7">
    <location>
        <begin position="179"/>
        <end position="191"/>
    </location>
</feature>
<name>A0AAQ3Q8E0_9LILI</name>
<reference evidence="9 10" key="1">
    <citation type="submission" date="2023-10" db="EMBL/GenBank/DDBJ databases">
        <title>Chromosome-scale genome assembly provides insights into flower coloration mechanisms of Canna indica.</title>
        <authorList>
            <person name="Li C."/>
        </authorList>
    </citation>
    <scope>NUCLEOTIDE SEQUENCE [LARGE SCALE GENOMIC DNA]</scope>
    <source>
        <tissue evidence="9">Flower</tissue>
    </source>
</reference>